<dbReference type="Proteomes" id="UP001556367">
    <property type="component" value="Unassembled WGS sequence"/>
</dbReference>
<organism evidence="1 2">
    <name type="scientific">Hohenbuehelia grisea</name>
    <dbReference type="NCBI Taxonomy" id="104357"/>
    <lineage>
        <taxon>Eukaryota</taxon>
        <taxon>Fungi</taxon>
        <taxon>Dikarya</taxon>
        <taxon>Basidiomycota</taxon>
        <taxon>Agaricomycotina</taxon>
        <taxon>Agaricomycetes</taxon>
        <taxon>Agaricomycetidae</taxon>
        <taxon>Agaricales</taxon>
        <taxon>Pleurotineae</taxon>
        <taxon>Pleurotaceae</taxon>
        <taxon>Hohenbuehelia</taxon>
    </lineage>
</organism>
<accession>A0ABR3JT11</accession>
<comment type="caution">
    <text evidence="1">The sequence shown here is derived from an EMBL/GenBank/DDBJ whole genome shotgun (WGS) entry which is preliminary data.</text>
</comment>
<dbReference type="EMBL" id="JASNQZ010000003">
    <property type="protein sequence ID" value="KAL0958672.1"/>
    <property type="molecule type" value="Genomic_DNA"/>
</dbReference>
<protein>
    <submittedName>
        <fullName evidence="1">Uncharacterized protein</fullName>
    </submittedName>
</protein>
<sequence length="175" mass="19626">MSVADAQELAKRERQAVCGSIEVHGGLTCRRVHTHWLTKDEQLLADLVGLEDATGKPLSRDHPNFDSDCIKWIHQSGVHIGLHNETKAGDEVVHQPTIVFMVKIQGFEEMKQTPKIYKQTTKNLKTLMRITQSTQVIKNNTVNLCCLCLKNIVTDVNQSQSKITQPATESLNILL</sequence>
<reference evidence="2" key="1">
    <citation type="submission" date="2024-06" db="EMBL/GenBank/DDBJ databases">
        <title>Multi-omics analyses provide insights into the biosynthesis of the anticancer antibiotic pleurotin in Hohenbuehelia grisea.</title>
        <authorList>
            <person name="Weaver J.A."/>
            <person name="Alberti F."/>
        </authorList>
    </citation>
    <scope>NUCLEOTIDE SEQUENCE [LARGE SCALE GENOMIC DNA]</scope>
    <source>
        <strain evidence="2">T-177</strain>
    </source>
</reference>
<proteinExistence type="predicted"/>
<evidence type="ECO:0000313" key="1">
    <source>
        <dbReference type="EMBL" id="KAL0958672.1"/>
    </source>
</evidence>
<gene>
    <name evidence="1" type="ORF">HGRIS_014004</name>
</gene>
<keyword evidence="2" id="KW-1185">Reference proteome</keyword>
<name>A0ABR3JT11_9AGAR</name>
<evidence type="ECO:0000313" key="2">
    <source>
        <dbReference type="Proteomes" id="UP001556367"/>
    </source>
</evidence>